<sequence>MTTLFSWTGIDTHGPASIYIASDSRISWGKNVTWDVGRKLFASRNFPEVFGYCGSVSFPIQILGQLIEHIDDGLLLCESDSIEIKIEKTRCEIERNLSLMPKAHRGTCQILYATRLGNRMRSSFHAARIEVTPDRVTADKIELPERSGLIASAGSGKTSLNTWYEQWVGNPSQDPHQSGRTSRNVFSAFCDSLESKQDPYSGGAPQLVGIYREGPAKNFGIIHRGHRYLNGIEVVASKVLNSIEWRNELFERCCGESMGILKKLNVSQS</sequence>
<name>A0ABX8DHG4_9GAMM</name>
<organism evidence="1 2">
    <name type="scientific">Shewanella dokdonensis</name>
    <dbReference type="NCBI Taxonomy" id="712036"/>
    <lineage>
        <taxon>Bacteria</taxon>
        <taxon>Pseudomonadati</taxon>
        <taxon>Pseudomonadota</taxon>
        <taxon>Gammaproteobacteria</taxon>
        <taxon>Alteromonadales</taxon>
        <taxon>Shewanellaceae</taxon>
        <taxon>Shewanella</taxon>
    </lineage>
</organism>
<dbReference type="EMBL" id="CP074572">
    <property type="protein sequence ID" value="QVK23242.1"/>
    <property type="molecule type" value="Genomic_DNA"/>
</dbReference>
<protein>
    <submittedName>
        <fullName evidence="1">Uncharacterized protein</fullName>
    </submittedName>
</protein>
<reference evidence="1 2" key="1">
    <citation type="journal article" date="2012" name="Int. J. Syst. Evol. Microbiol.">
        <title>Shewanella dokdonensis sp. nov., isolated from seawater.</title>
        <authorList>
            <person name="Sung H.R."/>
            <person name="Yoon J.H."/>
            <person name="Ghim S.Y."/>
        </authorList>
    </citation>
    <scope>NUCLEOTIDE SEQUENCE [LARGE SCALE GENOMIC DNA]</scope>
    <source>
        <strain evidence="1 2">DSM 23626</strain>
    </source>
</reference>
<gene>
    <name evidence="1" type="ORF">KHX94_19805</name>
</gene>
<evidence type="ECO:0000313" key="2">
    <source>
        <dbReference type="Proteomes" id="UP000676428"/>
    </source>
</evidence>
<evidence type="ECO:0000313" key="1">
    <source>
        <dbReference type="EMBL" id="QVK23242.1"/>
    </source>
</evidence>
<accession>A0ABX8DHG4</accession>
<keyword evidence="2" id="KW-1185">Reference proteome</keyword>
<dbReference type="RefSeq" id="WP_213681882.1">
    <property type="nucleotide sequence ID" value="NZ_CP074572.1"/>
</dbReference>
<proteinExistence type="predicted"/>
<dbReference type="Proteomes" id="UP000676428">
    <property type="component" value="Chromosome"/>
</dbReference>